<evidence type="ECO:0000259" key="10">
    <source>
        <dbReference type="PROSITE" id="PS51873"/>
    </source>
</evidence>
<evidence type="ECO:0000256" key="5">
    <source>
        <dbReference type="ARBA" id="ARBA00022786"/>
    </source>
</evidence>
<evidence type="ECO:0000256" key="1">
    <source>
        <dbReference type="ARBA" id="ARBA00022679"/>
    </source>
</evidence>
<reference evidence="11" key="1">
    <citation type="journal article" date="2023" name="Mol. Phylogenet. Evol.">
        <title>Genome-scale phylogeny and comparative genomics of the fungal order Sordariales.</title>
        <authorList>
            <person name="Hensen N."/>
            <person name="Bonometti L."/>
            <person name="Westerberg I."/>
            <person name="Brannstrom I.O."/>
            <person name="Guillou S."/>
            <person name="Cros-Aarteil S."/>
            <person name="Calhoun S."/>
            <person name="Haridas S."/>
            <person name="Kuo A."/>
            <person name="Mondo S."/>
            <person name="Pangilinan J."/>
            <person name="Riley R."/>
            <person name="LaButti K."/>
            <person name="Andreopoulos B."/>
            <person name="Lipzen A."/>
            <person name="Chen C."/>
            <person name="Yan M."/>
            <person name="Daum C."/>
            <person name="Ng V."/>
            <person name="Clum A."/>
            <person name="Steindorff A."/>
            <person name="Ohm R.A."/>
            <person name="Martin F."/>
            <person name="Silar P."/>
            <person name="Natvig D.O."/>
            <person name="Lalanne C."/>
            <person name="Gautier V."/>
            <person name="Ament-Velasquez S.L."/>
            <person name="Kruys A."/>
            <person name="Hutchinson M.I."/>
            <person name="Powell A.J."/>
            <person name="Barry K."/>
            <person name="Miller A.N."/>
            <person name="Grigoriev I.V."/>
            <person name="Debuchy R."/>
            <person name="Gladieux P."/>
            <person name="Hiltunen Thoren M."/>
            <person name="Johannesson H."/>
        </authorList>
    </citation>
    <scope>NUCLEOTIDE SEQUENCE</scope>
    <source>
        <strain evidence="11">CBS 990.96</strain>
    </source>
</reference>
<dbReference type="InterPro" id="IPR001841">
    <property type="entry name" value="Znf_RING"/>
</dbReference>
<dbReference type="Gene3D" id="3.30.40.10">
    <property type="entry name" value="Zinc/RING finger domain, C3HC4 (zinc finger)"/>
    <property type="match status" value="1"/>
</dbReference>
<dbReference type="GO" id="GO:0016567">
    <property type="term" value="P:protein ubiquitination"/>
    <property type="evidence" value="ECO:0007669"/>
    <property type="project" value="InterPro"/>
</dbReference>
<sequence length="672" mass="76547">MSQPTTSSEKKHHKSHQQQQKPPTSASSLPTGEHRRRSTTATTTDKTKKEEPSSYPRPPKRIIKLHLKPLDPNSLSCILNVTSKFLTSSRSSSTITAKLARHIRQSYKEKGIRLPQSDKSRVLLYDSGAKKLGTNPPNLDSGTVTIWYRVQLDQDKDKWKFSFLGADKLFGKGFKEELRKAIDEGGTVGRLRKMVGEYLGLVGGEENRVRLYMQDGMKRDGLYGDDWILKEFGRAWLCRWIGLEVRDYVVFQKRGMGGGYVLHRGDSRKGCMKSLRRWVERGGLGGKGRVKLRHGGKEVEDEERVKWGETYDFEFLDVDDAEKFNEEEGWLLGQSGEECLICGDEKKVNEFPVRMTERCEHEEVVCKRCLEKWLQSSVEGGNWGKLRCPIPACKEVMGYAYVRRYASAETFERVDRWLLNEALGEIVGFERCLGGACGYGHVHDPACEVFKCRNAKCGKRHCVKHRIAHEDETCREYEKRQERRQEENKKSERTVGKMAKECPNCKRMVHKTEGCNHMTCTCRHEWCYVCFAPYMTAASIGILLCHHNPGCTESPQPFAHLFDRHGRLLNPRAQELRNVRVPHPLPPHLPFPGGQHHGPQRHDNPLVTPPPPAVPVANVVRHPNDLPRQFRPPPLITRAAIGLGPGMRRAHRQQRQQQQQQGSQVGVPGGMA</sequence>
<evidence type="ECO:0000256" key="2">
    <source>
        <dbReference type="ARBA" id="ARBA00022723"/>
    </source>
</evidence>
<keyword evidence="5" id="KW-0833">Ubl conjugation pathway</keyword>
<dbReference type="AlphaFoldDB" id="A0AAN7BTA9"/>
<dbReference type="InterPro" id="IPR013083">
    <property type="entry name" value="Znf_RING/FYVE/PHD"/>
</dbReference>
<name>A0AAN7BTA9_9PEZI</name>
<protein>
    <recommendedName>
        <fullName evidence="13">RING-type domain-containing protein</fullName>
    </recommendedName>
</protein>
<evidence type="ECO:0000256" key="6">
    <source>
        <dbReference type="ARBA" id="ARBA00022833"/>
    </source>
</evidence>
<organism evidence="11 12">
    <name type="scientific">Podospora fimiseda</name>
    <dbReference type="NCBI Taxonomy" id="252190"/>
    <lineage>
        <taxon>Eukaryota</taxon>
        <taxon>Fungi</taxon>
        <taxon>Dikarya</taxon>
        <taxon>Ascomycota</taxon>
        <taxon>Pezizomycotina</taxon>
        <taxon>Sordariomycetes</taxon>
        <taxon>Sordariomycetidae</taxon>
        <taxon>Sordariales</taxon>
        <taxon>Podosporaceae</taxon>
        <taxon>Podospora</taxon>
    </lineage>
</organism>
<dbReference type="PROSITE" id="PS51873">
    <property type="entry name" value="TRIAD"/>
    <property type="match status" value="1"/>
</dbReference>
<feature type="domain" description="RING-type" evidence="10">
    <location>
        <begin position="335"/>
        <end position="551"/>
    </location>
</feature>
<evidence type="ECO:0000313" key="11">
    <source>
        <dbReference type="EMBL" id="KAK4229076.1"/>
    </source>
</evidence>
<evidence type="ECO:0000256" key="8">
    <source>
        <dbReference type="SAM" id="MobiDB-lite"/>
    </source>
</evidence>
<dbReference type="SUPFAM" id="SSF57850">
    <property type="entry name" value="RING/U-box"/>
    <property type="match status" value="2"/>
</dbReference>
<dbReference type="GO" id="GO:0008270">
    <property type="term" value="F:zinc ion binding"/>
    <property type="evidence" value="ECO:0007669"/>
    <property type="project" value="UniProtKB-KW"/>
</dbReference>
<keyword evidence="2" id="KW-0479">Metal-binding</keyword>
<accession>A0AAN7BTA9</accession>
<keyword evidence="3" id="KW-0677">Repeat</keyword>
<dbReference type="InterPro" id="IPR031127">
    <property type="entry name" value="E3_UB_ligase_RBR"/>
</dbReference>
<evidence type="ECO:0000256" key="7">
    <source>
        <dbReference type="PROSITE-ProRule" id="PRU00175"/>
    </source>
</evidence>
<reference evidence="11" key="2">
    <citation type="submission" date="2023-05" db="EMBL/GenBank/DDBJ databases">
        <authorList>
            <consortium name="Lawrence Berkeley National Laboratory"/>
            <person name="Steindorff A."/>
            <person name="Hensen N."/>
            <person name="Bonometti L."/>
            <person name="Westerberg I."/>
            <person name="Brannstrom I.O."/>
            <person name="Guillou S."/>
            <person name="Cros-Aarteil S."/>
            <person name="Calhoun S."/>
            <person name="Haridas S."/>
            <person name="Kuo A."/>
            <person name="Mondo S."/>
            <person name="Pangilinan J."/>
            <person name="Riley R."/>
            <person name="Labutti K."/>
            <person name="Andreopoulos B."/>
            <person name="Lipzen A."/>
            <person name="Chen C."/>
            <person name="Yanf M."/>
            <person name="Daum C."/>
            <person name="Ng V."/>
            <person name="Clum A."/>
            <person name="Ohm R."/>
            <person name="Martin F."/>
            <person name="Silar P."/>
            <person name="Natvig D."/>
            <person name="Lalanne C."/>
            <person name="Gautier V."/>
            <person name="Ament-Velasquez S.L."/>
            <person name="Kruys A."/>
            <person name="Hutchinson M.I."/>
            <person name="Powell A.J."/>
            <person name="Barry K."/>
            <person name="Miller A.N."/>
            <person name="Grigoriev I.V."/>
            <person name="Debuchy R."/>
            <person name="Gladieux P."/>
            <person name="Thoren M.H."/>
            <person name="Johannesson H."/>
        </authorList>
    </citation>
    <scope>NUCLEOTIDE SEQUENCE</scope>
    <source>
        <strain evidence="11">CBS 990.96</strain>
    </source>
</reference>
<keyword evidence="4 7" id="KW-0863">Zinc-finger</keyword>
<evidence type="ECO:0000259" key="9">
    <source>
        <dbReference type="PROSITE" id="PS50089"/>
    </source>
</evidence>
<dbReference type="Gene3D" id="1.20.120.1750">
    <property type="match status" value="1"/>
</dbReference>
<feature type="region of interest" description="Disordered" evidence="8">
    <location>
        <begin position="646"/>
        <end position="672"/>
    </location>
</feature>
<comment type="caution">
    <text evidence="11">The sequence shown here is derived from an EMBL/GenBank/DDBJ whole genome shotgun (WGS) entry which is preliminary data.</text>
</comment>
<dbReference type="PANTHER" id="PTHR11685">
    <property type="entry name" value="RBR FAMILY RING FINGER AND IBR DOMAIN-CONTAINING"/>
    <property type="match status" value="1"/>
</dbReference>
<dbReference type="Proteomes" id="UP001301958">
    <property type="component" value="Unassembled WGS sequence"/>
</dbReference>
<evidence type="ECO:0000313" key="12">
    <source>
        <dbReference type="Proteomes" id="UP001301958"/>
    </source>
</evidence>
<dbReference type="InterPro" id="IPR044066">
    <property type="entry name" value="TRIAD_supradom"/>
</dbReference>
<gene>
    <name evidence="11" type="ORF">QBC38DRAFT_360550</name>
</gene>
<keyword evidence="12" id="KW-1185">Reference proteome</keyword>
<proteinExistence type="predicted"/>
<feature type="region of interest" description="Disordered" evidence="8">
    <location>
        <begin position="1"/>
        <end position="60"/>
    </location>
</feature>
<dbReference type="EMBL" id="MU865312">
    <property type="protein sequence ID" value="KAK4229076.1"/>
    <property type="molecule type" value="Genomic_DNA"/>
</dbReference>
<feature type="region of interest" description="Disordered" evidence="8">
    <location>
        <begin position="584"/>
        <end position="606"/>
    </location>
</feature>
<evidence type="ECO:0000256" key="4">
    <source>
        <dbReference type="ARBA" id="ARBA00022771"/>
    </source>
</evidence>
<keyword evidence="1" id="KW-0808">Transferase</keyword>
<dbReference type="Pfam" id="PF22191">
    <property type="entry name" value="IBR_1"/>
    <property type="match status" value="1"/>
</dbReference>
<dbReference type="CDD" id="cd20336">
    <property type="entry name" value="Rcat_RBR"/>
    <property type="match status" value="1"/>
</dbReference>
<evidence type="ECO:0000256" key="3">
    <source>
        <dbReference type="ARBA" id="ARBA00022737"/>
    </source>
</evidence>
<dbReference type="GO" id="GO:0004842">
    <property type="term" value="F:ubiquitin-protein transferase activity"/>
    <property type="evidence" value="ECO:0007669"/>
    <property type="project" value="InterPro"/>
</dbReference>
<evidence type="ECO:0008006" key="13">
    <source>
        <dbReference type="Google" id="ProtNLM"/>
    </source>
</evidence>
<dbReference type="PROSITE" id="PS50089">
    <property type="entry name" value="ZF_RING_2"/>
    <property type="match status" value="1"/>
</dbReference>
<keyword evidence="6" id="KW-0862">Zinc</keyword>
<feature type="domain" description="RING-type" evidence="9">
    <location>
        <begin position="339"/>
        <end position="390"/>
    </location>
</feature>